<evidence type="ECO:0000313" key="2">
    <source>
        <dbReference type="Proteomes" id="UP001317742"/>
    </source>
</evidence>
<dbReference type="RefSeq" id="WP_281762261.1">
    <property type="nucleotide sequence ID" value="NZ_AP026709.1"/>
</dbReference>
<sequence length="192" mass="22828">MEQESKTYLCLAPRRRIYKGRLFDIRPYKPNPFKRFFSDCFHGRDFYGNQIVHEFIKHYATVYVRPYDFFPWSETSPLVDIGEYNEHMACLEEAIAKATELSRRIPEDSICTVDVVLETFKVVKRIITKTEDGDFIYDSGEYLKISEDKVWSNTKEKVSSRIFWKMVHYFGWGYASSMFQRLVDRCLISTKS</sequence>
<reference evidence="1 2" key="1">
    <citation type="submission" date="2022-08" db="EMBL/GenBank/DDBJ databases">
        <title>Genome Sequence of the sulphate-reducing bacterium, Pseudodesulfovibrio sp. SYK.</title>
        <authorList>
            <person name="Kondo R."/>
            <person name="Kataoka T."/>
        </authorList>
    </citation>
    <scope>NUCLEOTIDE SEQUENCE [LARGE SCALE GENOMIC DNA]</scope>
    <source>
        <strain evidence="1 2">SYK</strain>
    </source>
</reference>
<organism evidence="1 2">
    <name type="scientific">Pseudodesulfovibrio nedwellii</name>
    <dbReference type="NCBI Taxonomy" id="2973072"/>
    <lineage>
        <taxon>Bacteria</taxon>
        <taxon>Pseudomonadati</taxon>
        <taxon>Thermodesulfobacteriota</taxon>
        <taxon>Desulfovibrionia</taxon>
        <taxon>Desulfovibrionales</taxon>
        <taxon>Desulfovibrionaceae</taxon>
    </lineage>
</organism>
<proteinExistence type="predicted"/>
<gene>
    <name evidence="1" type="ORF">SYK_07200</name>
</gene>
<protein>
    <submittedName>
        <fullName evidence="1">Uncharacterized protein</fullName>
    </submittedName>
</protein>
<evidence type="ECO:0000313" key="1">
    <source>
        <dbReference type="EMBL" id="BDQ36360.1"/>
    </source>
</evidence>
<dbReference type="EMBL" id="AP026709">
    <property type="protein sequence ID" value="BDQ36360.1"/>
    <property type="molecule type" value="Genomic_DNA"/>
</dbReference>
<name>A0ABN6RZE3_9BACT</name>
<accession>A0ABN6RZE3</accession>
<dbReference type="Proteomes" id="UP001317742">
    <property type="component" value="Chromosome"/>
</dbReference>
<keyword evidence="2" id="KW-1185">Reference proteome</keyword>